<dbReference type="KEGG" id="mets:DK389_23880"/>
<dbReference type="AlphaFoldDB" id="A0A2U8WBK6"/>
<accession>A0A2U8WBK6</accession>
<dbReference type="OrthoDB" id="7999004at2"/>
<keyword evidence="2" id="KW-1185">Reference proteome</keyword>
<dbReference type="EMBL" id="CP029550">
    <property type="protein sequence ID" value="AWN42981.1"/>
    <property type="molecule type" value="Genomic_DNA"/>
</dbReference>
<evidence type="ECO:0000313" key="1">
    <source>
        <dbReference type="EMBL" id="AWN42981.1"/>
    </source>
</evidence>
<reference evidence="2" key="1">
    <citation type="submission" date="2018-05" db="EMBL/GenBank/DDBJ databases">
        <title>Complete Genome Sequence of Methylobacterium sp. 17SD2-17.</title>
        <authorList>
            <person name="Srinivasan S."/>
        </authorList>
    </citation>
    <scope>NUCLEOTIDE SEQUENCE [LARGE SCALE GENOMIC DNA]</scope>
    <source>
        <strain evidence="2">17SD2-17</strain>
    </source>
</reference>
<dbReference type="RefSeq" id="WP_109893341.1">
    <property type="nucleotide sequence ID" value="NZ_CP029550.1"/>
</dbReference>
<proteinExistence type="predicted"/>
<protein>
    <submittedName>
        <fullName evidence="1">Uncharacterized protein</fullName>
    </submittedName>
</protein>
<dbReference type="Proteomes" id="UP000245926">
    <property type="component" value="Chromosome"/>
</dbReference>
<gene>
    <name evidence="1" type="ORF">DK389_23880</name>
</gene>
<organism evidence="1 2">
    <name type="scientific">Methylobacterium durans</name>
    <dbReference type="NCBI Taxonomy" id="2202825"/>
    <lineage>
        <taxon>Bacteria</taxon>
        <taxon>Pseudomonadati</taxon>
        <taxon>Pseudomonadota</taxon>
        <taxon>Alphaproteobacteria</taxon>
        <taxon>Hyphomicrobiales</taxon>
        <taxon>Methylobacteriaceae</taxon>
        <taxon>Methylobacterium</taxon>
    </lineage>
</organism>
<sequence length="79" mass="8434">MTPEQAEAVAAADNATMAILNALIAFLEKQGAMRREDFAAYLEAAITGWRAEGADEKLVRLITIKARGICASPPTSVQN</sequence>
<name>A0A2U8WBK6_9HYPH</name>
<evidence type="ECO:0000313" key="2">
    <source>
        <dbReference type="Proteomes" id="UP000245926"/>
    </source>
</evidence>